<feature type="binding site" evidence="9">
    <location>
        <position position="275"/>
    </location>
    <ligand>
        <name>NAD(+)</name>
        <dbReference type="ChEBI" id="CHEBI:57540"/>
    </ligand>
</feature>
<dbReference type="PRINTS" id="PR00077">
    <property type="entry name" value="GPDHDRGNASE"/>
</dbReference>
<organism evidence="14 15">
    <name type="scientific">[Myrmecia] bisecta</name>
    <dbReference type="NCBI Taxonomy" id="41462"/>
    <lineage>
        <taxon>Eukaryota</taxon>
        <taxon>Viridiplantae</taxon>
        <taxon>Chlorophyta</taxon>
        <taxon>core chlorophytes</taxon>
        <taxon>Trebouxiophyceae</taxon>
        <taxon>Trebouxiales</taxon>
        <taxon>Trebouxiaceae</taxon>
        <taxon>Myrmecia</taxon>
    </lineage>
</organism>
<dbReference type="EC" id="1.1.1.8" evidence="11"/>
<dbReference type="GO" id="GO:0020015">
    <property type="term" value="C:glycosome"/>
    <property type="evidence" value="ECO:0007669"/>
    <property type="project" value="UniProtKB-SubCell"/>
</dbReference>
<evidence type="ECO:0000313" key="15">
    <source>
        <dbReference type="Proteomes" id="UP001489004"/>
    </source>
</evidence>
<feature type="active site" description="Proton acceptor" evidence="7">
    <location>
        <position position="211"/>
    </location>
</feature>
<dbReference type="Gene3D" id="3.40.50.720">
    <property type="entry name" value="NAD(P)-binding Rossmann-like Domain"/>
    <property type="match status" value="1"/>
</dbReference>
<dbReference type="SUPFAM" id="SSF48179">
    <property type="entry name" value="6-phosphogluconate dehydrogenase C-terminal domain-like"/>
    <property type="match status" value="1"/>
</dbReference>
<evidence type="ECO:0000256" key="10">
    <source>
        <dbReference type="RuleBase" id="RU000437"/>
    </source>
</evidence>
<feature type="domain" description="Glycerol-3-phosphate dehydrogenase NAD-dependent C-terminal" evidence="13">
    <location>
        <begin position="200"/>
        <end position="340"/>
    </location>
</feature>
<evidence type="ECO:0000259" key="13">
    <source>
        <dbReference type="Pfam" id="PF07479"/>
    </source>
</evidence>
<evidence type="ECO:0000256" key="5">
    <source>
        <dbReference type="ARBA" id="ARBA00060503"/>
    </source>
</evidence>
<feature type="binding site" evidence="9">
    <location>
        <position position="160"/>
    </location>
    <ligand>
        <name>NAD(+)</name>
        <dbReference type="ChEBI" id="CHEBI:57540"/>
    </ligand>
</feature>
<dbReference type="GO" id="GO:0005975">
    <property type="term" value="P:carbohydrate metabolic process"/>
    <property type="evidence" value="ECO:0007669"/>
    <property type="project" value="InterPro"/>
</dbReference>
<dbReference type="InterPro" id="IPR006168">
    <property type="entry name" value="G3P_DH_NAD-dep"/>
</dbReference>
<dbReference type="InterPro" id="IPR013328">
    <property type="entry name" value="6PGD_dom2"/>
</dbReference>
<dbReference type="GO" id="GO:0051287">
    <property type="term" value="F:NAD binding"/>
    <property type="evidence" value="ECO:0007669"/>
    <property type="project" value="UniProtKB-UniRule"/>
</dbReference>
<evidence type="ECO:0000256" key="4">
    <source>
        <dbReference type="ARBA" id="ARBA00048683"/>
    </source>
</evidence>
<accession>A0AAW1PQJ2</accession>
<dbReference type="GO" id="GO:0005829">
    <property type="term" value="C:cytosol"/>
    <property type="evidence" value="ECO:0007669"/>
    <property type="project" value="TreeGrafter"/>
</dbReference>
<reference evidence="14 15" key="1">
    <citation type="journal article" date="2024" name="Nat. Commun.">
        <title>Phylogenomics reveals the evolutionary origins of lichenization in chlorophyte algae.</title>
        <authorList>
            <person name="Puginier C."/>
            <person name="Libourel C."/>
            <person name="Otte J."/>
            <person name="Skaloud P."/>
            <person name="Haon M."/>
            <person name="Grisel S."/>
            <person name="Petersen M."/>
            <person name="Berrin J.G."/>
            <person name="Delaux P.M."/>
            <person name="Dal Grande F."/>
            <person name="Keller J."/>
        </authorList>
    </citation>
    <scope>NUCLEOTIDE SEQUENCE [LARGE SCALE GENOMIC DNA]</scope>
    <source>
        <strain evidence="14 15">SAG 2043</strain>
    </source>
</reference>
<dbReference type="Gene3D" id="1.10.1040.10">
    <property type="entry name" value="N-(1-d-carboxylethyl)-l-norvaline Dehydrogenase, domain 2"/>
    <property type="match status" value="1"/>
</dbReference>
<proteinExistence type="inferred from homology"/>
<evidence type="ECO:0000256" key="6">
    <source>
        <dbReference type="ARBA" id="ARBA00084116"/>
    </source>
</evidence>
<protein>
    <recommendedName>
        <fullName evidence="11">Glycerol-3-phosphate dehydrogenase [NAD(+)]</fullName>
        <ecNumber evidence="11">1.1.1.8</ecNumber>
    </recommendedName>
</protein>
<dbReference type="InterPro" id="IPR008927">
    <property type="entry name" value="6-PGluconate_DH-like_C_sf"/>
</dbReference>
<comment type="subcellular location">
    <subcellularLocation>
        <location evidence="5">Glycosome</location>
    </subcellularLocation>
</comment>
<evidence type="ECO:0000256" key="8">
    <source>
        <dbReference type="PIRSR" id="PIRSR000114-2"/>
    </source>
</evidence>
<keyword evidence="15" id="KW-1185">Reference proteome</keyword>
<comment type="caution">
    <text evidence="14">The sequence shown here is derived from an EMBL/GenBank/DDBJ whole genome shotgun (WGS) entry which is preliminary data.</text>
</comment>
<feature type="binding site" evidence="9">
    <location>
        <begin position="27"/>
        <end position="32"/>
    </location>
    <ligand>
        <name>NAD(+)</name>
        <dbReference type="ChEBI" id="CHEBI:57540"/>
    </ligand>
</feature>
<dbReference type="InterPro" id="IPR036291">
    <property type="entry name" value="NAD(P)-bd_dom_sf"/>
</dbReference>
<evidence type="ECO:0000259" key="12">
    <source>
        <dbReference type="Pfam" id="PF01210"/>
    </source>
</evidence>
<dbReference type="GO" id="GO:0046168">
    <property type="term" value="P:glycerol-3-phosphate catabolic process"/>
    <property type="evidence" value="ECO:0007669"/>
    <property type="project" value="UniProtKB-UniRule"/>
</dbReference>
<dbReference type="AlphaFoldDB" id="A0AAW1PQJ2"/>
<evidence type="ECO:0000313" key="14">
    <source>
        <dbReference type="EMBL" id="KAK9810164.1"/>
    </source>
</evidence>
<gene>
    <name evidence="14" type="ORF">WJX72_005939</name>
</gene>
<dbReference type="PROSITE" id="PS00957">
    <property type="entry name" value="NAD_G3PDH"/>
    <property type="match status" value="1"/>
</dbReference>
<feature type="binding site" evidence="8">
    <location>
        <begin position="275"/>
        <end position="276"/>
    </location>
    <ligand>
        <name>substrate</name>
    </ligand>
</feature>
<dbReference type="InterPro" id="IPR011128">
    <property type="entry name" value="G3P_DH_NAD-dep_N"/>
</dbReference>
<dbReference type="GO" id="GO:0141152">
    <property type="term" value="F:glycerol-3-phosphate dehydrogenase (NAD+) activity"/>
    <property type="evidence" value="ECO:0007669"/>
    <property type="project" value="UniProtKB-UniRule"/>
</dbReference>
<evidence type="ECO:0000256" key="1">
    <source>
        <dbReference type="ARBA" id="ARBA00011009"/>
    </source>
</evidence>
<dbReference type="FunFam" id="1.10.1040.10:FF:000001">
    <property type="entry name" value="Glycerol-3-phosphate dehydrogenase [NAD(P)+]"/>
    <property type="match status" value="1"/>
</dbReference>
<dbReference type="Pfam" id="PF07479">
    <property type="entry name" value="NAD_Gly3P_dh_C"/>
    <property type="match status" value="1"/>
</dbReference>
<evidence type="ECO:0000256" key="9">
    <source>
        <dbReference type="PIRSR" id="PIRSR000114-3"/>
    </source>
</evidence>
<keyword evidence="6" id="KW-0327">Glycosome</keyword>
<comment type="similarity">
    <text evidence="1 10">Belongs to the NAD-dependent glycerol-3-phosphate dehydrogenase family.</text>
</comment>
<evidence type="ECO:0000256" key="3">
    <source>
        <dbReference type="ARBA" id="ARBA00023027"/>
    </source>
</evidence>
<dbReference type="PANTHER" id="PTHR11728:SF1">
    <property type="entry name" value="GLYCEROL-3-PHOSPHATE DEHYDROGENASE [NAD(+)] 2, CHLOROPLASTIC"/>
    <property type="match status" value="1"/>
</dbReference>
<dbReference type="Proteomes" id="UP001489004">
    <property type="component" value="Unassembled WGS sequence"/>
</dbReference>
<dbReference type="FunFam" id="3.40.50.720:FF:000019">
    <property type="entry name" value="Glycerol-3-phosphate dehydrogenase [NAD(P)+]"/>
    <property type="match status" value="1"/>
</dbReference>
<dbReference type="EMBL" id="JALJOR010000010">
    <property type="protein sequence ID" value="KAK9810164.1"/>
    <property type="molecule type" value="Genomic_DNA"/>
</dbReference>
<comment type="catalytic activity">
    <reaction evidence="4 11">
        <text>sn-glycerol 3-phosphate + NAD(+) = dihydroxyacetone phosphate + NADH + H(+)</text>
        <dbReference type="Rhea" id="RHEA:11092"/>
        <dbReference type="ChEBI" id="CHEBI:15378"/>
        <dbReference type="ChEBI" id="CHEBI:57540"/>
        <dbReference type="ChEBI" id="CHEBI:57597"/>
        <dbReference type="ChEBI" id="CHEBI:57642"/>
        <dbReference type="ChEBI" id="CHEBI:57945"/>
        <dbReference type="EC" id="1.1.1.8"/>
    </reaction>
</comment>
<sequence>MRWSRVFRERTDSVCVLQRTDKVVVFGGGSFGTAMGVALARQKRDLNVTLLLRDPYVCKDINNTHVNTRYLKDHVLPENVTATTSLAEAIAGAQYAVHAVPVQHSRAFLQSIAGILPPDVPIISVSKGLEVGTGKMMSEVIPSALGRKQPAAFLSGPSFAKEVMDLRPTGVVAASRDPQLARDMQQLFASPFMRVNTTTDVIGVEICGALKNVLAIAAGIVEGLDLGHNAMAALVAQGCSEIRWLAEKMGAKPATISGLSGLGDIMLTCYGSLSRNRSVGVKLGQGLKLEDILAASNQVAEGVTTAGVVVGLARKYRVSLPVLTAVAQVLDGNLNAKEAVYEIMNLPQIEER</sequence>
<dbReference type="PIRSF" id="PIRSF000114">
    <property type="entry name" value="Glycerol-3-P_dh"/>
    <property type="match status" value="1"/>
</dbReference>
<evidence type="ECO:0000256" key="2">
    <source>
        <dbReference type="ARBA" id="ARBA00023002"/>
    </source>
</evidence>
<dbReference type="HAMAP" id="MF_00394">
    <property type="entry name" value="NAD_Glyc3P_dehydrog"/>
    <property type="match status" value="1"/>
</dbReference>
<keyword evidence="2 10" id="KW-0560">Oxidoreductase</keyword>
<dbReference type="NCBIfam" id="NF000940">
    <property type="entry name" value="PRK00094.1-2"/>
    <property type="match status" value="1"/>
</dbReference>
<dbReference type="NCBIfam" id="NF000942">
    <property type="entry name" value="PRK00094.1-4"/>
    <property type="match status" value="1"/>
</dbReference>
<dbReference type="PANTHER" id="PTHR11728">
    <property type="entry name" value="GLYCEROL-3-PHOSPHATE DEHYDROGENASE"/>
    <property type="match status" value="1"/>
</dbReference>
<evidence type="ECO:0000256" key="11">
    <source>
        <dbReference type="RuleBase" id="RU361243"/>
    </source>
</evidence>
<feature type="domain" description="Glycerol-3-phosphate dehydrogenase NAD-dependent N-terminal" evidence="12">
    <location>
        <begin position="22"/>
        <end position="180"/>
    </location>
</feature>
<name>A0AAW1PQJ2_9CHLO</name>
<dbReference type="InterPro" id="IPR006109">
    <property type="entry name" value="G3P_DH_NAD-dep_C"/>
</dbReference>
<evidence type="ECO:0000256" key="7">
    <source>
        <dbReference type="PIRSR" id="PIRSR000114-1"/>
    </source>
</evidence>
<feature type="binding site" evidence="8">
    <location>
        <position position="127"/>
    </location>
    <ligand>
        <name>substrate</name>
    </ligand>
</feature>
<dbReference type="SUPFAM" id="SSF51735">
    <property type="entry name" value="NAD(P)-binding Rossmann-fold domains"/>
    <property type="match status" value="1"/>
</dbReference>
<keyword evidence="3 9" id="KW-0520">NAD</keyword>
<dbReference type="Pfam" id="PF01210">
    <property type="entry name" value="NAD_Gly3P_dh_N"/>
    <property type="match status" value="1"/>
</dbReference>